<feature type="transmembrane region" description="Helical" evidence="1">
    <location>
        <begin position="59"/>
        <end position="86"/>
    </location>
</feature>
<evidence type="ECO:0000313" key="2">
    <source>
        <dbReference type="EMBL" id="SHM55701.1"/>
    </source>
</evidence>
<feature type="transmembrane region" description="Helical" evidence="1">
    <location>
        <begin position="34"/>
        <end position="52"/>
    </location>
</feature>
<evidence type="ECO:0000313" key="3">
    <source>
        <dbReference type="Proteomes" id="UP000184513"/>
    </source>
</evidence>
<keyword evidence="1" id="KW-1133">Transmembrane helix</keyword>
<sequence length="132" mass="14841">MASAGVIWLIGVSAFVLSYTVQIMENPDHQANWVLSLTLIPAIAFGTNFFYGKRFKTNGWILGALMFGLTFLLDAMITVPVFIIPAGGNHFDFFSSPIFWLIALEYITLSALFSRIWKNKNRFKEGSIVNQL</sequence>
<dbReference type="AlphaFoldDB" id="A0A1M7JS12"/>
<dbReference type="EMBL" id="FRCY01000002">
    <property type="protein sequence ID" value="SHM55701.1"/>
    <property type="molecule type" value="Genomic_DNA"/>
</dbReference>
<keyword evidence="1" id="KW-0472">Membrane</keyword>
<reference evidence="2 3" key="1">
    <citation type="submission" date="2016-11" db="EMBL/GenBank/DDBJ databases">
        <authorList>
            <person name="Jaros S."/>
            <person name="Januszkiewicz K."/>
            <person name="Wedrychowicz H."/>
        </authorList>
    </citation>
    <scope>NUCLEOTIDE SEQUENCE [LARGE SCALE GENOMIC DNA]</scope>
    <source>
        <strain evidence="2 3">CGMCC 1.6102</strain>
    </source>
</reference>
<dbReference type="Proteomes" id="UP000184513">
    <property type="component" value="Unassembled WGS sequence"/>
</dbReference>
<protein>
    <submittedName>
        <fullName evidence="2">Uncharacterized protein</fullName>
    </submittedName>
</protein>
<feature type="transmembrane region" description="Helical" evidence="1">
    <location>
        <begin position="98"/>
        <end position="117"/>
    </location>
</feature>
<proteinExistence type="predicted"/>
<keyword evidence="3" id="KW-1185">Reference proteome</keyword>
<gene>
    <name evidence="2" type="ORF">SAMN04488057_102135</name>
</gene>
<name>A0A1M7JS12_9BACT</name>
<keyword evidence="1" id="KW-0812">Transmembrane</keyword>
<accession>A0A1M7JS12</accession>
<evidence type="ECO:0000256" key="1">
    <source>
        <dbReference type="SAM" id="Phobius"/>
    </source>
</evidence>
<organism evidence="2 3">
    <name type="scientific">Cyclobacterium lianum</name>
    <dbReference type="NCBI Taxonomy" id="388280"/>
    <lineage>
        <taxon>Bacteria</taxon>
        <taxon>Pseudomonadati</taxon>
        <taxon>Bacteroidota</taxon>
        <taxon>Cytophagia</taxon>
        <taxon>Cytophagales</taxon>
        <taxon>Cyclobacteriaceae</taxon>
        <taxon>Cyclobacterium</taxon>
    </lineage>
</organism>
<dbReference type="STRING" id="388280.SAMN04488057_102135"/>